<dbReference type="InterPro" id="IPR039740">
    <property type="entry name" value="CNOT10"/>
</dbReference>
<evidence type="ECO:0000313" key="2">
    <source>
        <dbReference type="EMBL" id="GMI34103.1"/>
    </source>
</evidence>
<evidence type="ECO:0000313" key="3">
    <source>
        <dbReference type="Proteomes" id="UP001165060"/>
    </source>
</evidence>
<keyword evidence="3" id="KW-1185">Reference proteome</keyword>
<proteinExistence type="inferred from homology"/>
<dbReference type="SUPFAM" id="SSF48452">
    <property type="entry name" value="TPR-like"/>
    <property type="match status" value="1"/>
</dbReference>
<gene>
    <name evidence="2" type="ORF">TeGR_g11458</name>
</gene>
<comment type="similarity">
    <text evidence="1">Belongs to the CNOT10 family.</text>
</comment>
<protein>
    <submittedName>
        <fullName evidence="2">Uncharacterized protein</fullName>
    </submittedName>
</protein>
<sequence length="378" mass="40419">MLDSHSPPPPAVSFRRHLYAARCLFLLSGSAPPGKEHQALCKKEVKSCVALAPAVQAEAEAEEGEGEAGRDDAEQAENTAQGMYLKANYEYLSGNVRRSLKLCADGRSAGARAASQSPEAVREPLRLLNDAVHYNNMGVLHASLDKHHAALLYYQKAVEIVMGDGGRSFVSEDGTALLFPLCETLSNTATCALAVSQNLTAYECLATCVSAAGNNVYAQRPNCWLRMGDACLAIWQEMRATTASYDPPTLSAWHYYTNVLSPPLPLPAVAKPTAPPPGKLGSAEDLAQVERNPLSRALYCYARVAQLVASQGAAGAADHACYLPACVSLAYICVELREWNTARDWAGVVLANEAKLAPSEILSAAKAYDTEAAHNLNL</sequence>
<accession>A0ABQ6MWM6</accession>
<evidence type="ECO:0000256" key="1">
    <source>
        <dbReference type="ARBA" id="ARBA00010080"/>
    </source>
</evidence>
<dbReference type="EMBL" id="BRYB01004609">
    <property type="protein sequence ID" value="GMI34103.1"/>
    <property type="molecule type" value="Genomic_DNA"/>
</dbReference>
<organism evidence="2 3">
    <name type="scientific">Tetraparma gracilis</name>
    <dbReference type="NCBI Taxonomy" id="2962635"/>
    <lineage>
        <taxon>Eukaryota</taxon>
        <taxon>Sar</taxon>
        <taxon>Stramenopiles</taxon>
        <taxon>Ochrophyta</taxon>
        <taxon>Bolidophyceae</taxon>
        <taxon>Parmales</taxon>
        <taxon>Triparmaceae</taxon>
        <taxon>Tetraparma</taxon>
    </lineage>
</organism>
<comment type="caution">
    <text evidence="2">The sequence shown here is derived from an EMBL/GenBank/DDBJ whole genome shotgun (WGS) entry which is preliminary data.</text>
</comment>
<dbReference type="PANTHER" id="PTHR12979:SF5">
    <property type="entry name" value="CCR4-NOT TRANSCRIPTION COMPLEX SUBUNIT 10"/>
    <property type="match status" value="1"/>
</dbReference>
<reference evidence="2 3" key="1">
    <citation type="journal article" date="2023" name="Commun. Biol.">
        <title>Genome analysis of Parmales, the sister group of diatoms, reveals the evolutionary specialization of diatoms from phago-mixotrophs to photoautotrophs.</title>
        <authorList>
            <person name="Ban H."/>
            <person name="Sato S."/>
            <person name="Yoshikawa S."/>
            <person name="Yamada K."/>
            <person name="Nakamura Y."/>
            <person name="Ichinomiya M."/>
            <person name="Sato N."/>
            <person name="Blanc-Mathieu R."/>
            <person name="Endo H."/>
            <person name="Kuwata A."/>
            <person name="Ogata H."/>
        </authorList>
    </citation>
    <scope>NUCLEOTIDE SEQUENCE [LARGE SCALE GENOMIC DNA]</scope>
</reference>
<name>A0ABQ6MWM6_9STRA</name>
<dbReference type="Proteomes" id="UP001165060">
    <property type="component" value="Unassembled WGS sequence"/>
</dbReference>
<dbReference type="PANTHER" id="PTHR12979">
    <property type="entry name" value="CCR4-NOT TRANSCRIPTION COMPLEX SUBUNIT 10"/>
    <property type="match status" value="1"/>
</dbReference>
<dbReference type="Gene3D" id="1.25.40.10">
    <property type="entry name" value="Tetratricopeptide repeat domain"/>
    <property type="match status" value="1"/>
</dbReference>
<dbReference type="InterPro" id="IPR011990">
    <property type="entry name" value="TPR-like_helical_dom_sf"/>
</dbReference>